<feature type="domain" description="DUF1508" evidence="2">
    <location>
        <begin position="129"/>
        <end position="168"/>
    </location>
</feature>
<dbReference type="EMBL" id="QYCN01000035">
    <property type="protein sequence ID" value="RIY06884.1"/>
    <property type="molecule type" value="Genomic_DNA"/>
</dbReference>
<evidence type="ECO:0000313" key="3">
    <source>
        <dbReference type="EMBL" id="RIY06884.1"/>
    </source>
</evidence>
<evidence type="ECO:0000313" key="4">
    <source>
        <dbReference type="Proteomes" id="UP000284250"/>
    </source>
</evidence>
<dbReference type="SUPFAM" id="SSF160113">
    <property type="entry name" value="YegP-like"/>
    <property type="match status" value="2"/>
</dbReference>
<dbReference type="Pfam" id="PF07411">
    <property type="entry name" value="DUF1508"/>
    <property type="match status" value="2"/>
</dbReference>
<gene>
    <name evidence="3" type="ORF">D0T11_17805</name>
</gene>
<organism evidence="3 4">
    <name type="scientific">Hymenobacter rubripertinctus</name>
    <dbReference type="NCBI Taxonomy" id="2029981"/>
    <lineage>
        <taxon>Bacteria</taxon>
        <taxon>Pseudomonadati</taxon>
        <taxon>Bacteroidota</taxon>
        <taxon>Cytophagia</taxon>
        <taxon>Cytophagales</taxon>
        <taxon>Hymenobacteraceae</taxon>
        <taxon>Hymenobacter</taxon>
    </lineage>
</organism>
<dbReference type="InterPro" id="IPR010879">
    <property type="entry name" value="DUF1508"/>
</dbReference>
<evidence type="ECO:0000256" key="1">
    <source>
        <dbReference type="SAM" id="MobiDB-lite"/>
    </source>
</evidence>
<feature type="region of interest" description="Disordered" evidence="1">
    <location>
        <begin position="174"/>
        <end position="204"/>
    </location>
</feature>
<accession>A0A418QNY4</accession>
<protein>
    <submittedName>
        <fullName evidence="3">DUF1508 domain-containing protein</fullName>
    </submittedName>
</protein>
<dbReference type="OrthoDB" id="9802792at2"/>
<feature type="domain" description="DUF1508" evidence="2">
    <location>
        <begin position="61"/>
        <end position="96"/>
    </location>
</feature>
<dbReference type="AlphaFoldDB" id="A0A418QNY4"/>
<reference evidence="3 4" key="2">
    <citation type="submission" date="2019-01" db="EMBL/GenBank/DDBJ databases">
        <title>Hymenobacter humicola sp. nov., isolated from soils in Antarctica.</title>
        <authorList>
            <person name="Sedlacek I."/>
            <person name="Holochova P."/>
            <person name="Kralova S."/>
            <person name="Pantucek R."/>
            <person name="Stankova E."/>
            <person name="Vrbovska V."/>
            <person name="Kristofova L."/>
            <person name="Svec P."/>
            <person name="Busse H.-J."/>
        </authorList>
    </citation>
    <scope>NUCLEOTIDE SEQUENCE [LARGE SCALE GENOMIC DNA]</scope>
    <source>
        <strain evidence="3 4">CCM 8852</strain>
    </source>
</reference>
<reference evidence="3 4" key="1">
    <citation type="submission" date="2018-09" db="EMBL/GenBank/DDBJ databases">
        <authorList>
            <person name="Zeman M."/>
            <person name="Pardy F."/>
        </authorList>
    </citation>
    <scope>NUCLEOTIDE SEQUENCE [LARGE SCALE GENOMIC DNA]</scope>
    <source>
        <strain evidence="3 4">CCM 8852</strain>
    </source>
</reference>
<name>A0A418QNY4_9BACT</name>
<sequence length="204" mass="22248">MVWLVVQDVPSVQLCQQSNSGMQVDKADEAVQYRPVASSRRFLHPYNQNRLPMKGFNFFQDSAKEWRWNLKDGNHKIVADSAEGYHHKADCEKGAALFTTLGVEAPERQVTNPAGTDSGPGAEYEYFVDKAGEWRWHFQAQNNKIIADSAEGYVSEHNVKRAITNVRSLLKEVGGGSNSGGNGGNGGSYVPPTTGGSSGPGRFA</sequence>
<feature type="compositionally biased region" description="Gly residues" evidence="1">
    <location>
        <begin position="174"/>
        <end position="187"/>
    </location>
</feature>
<dbReference type="RefSeq" id="WP_119657164.1">
    <property type="nucleotide sequence ID" value="NZ_QYCN01000035.1"/>
</dbReference>
<dbReference type="Proteomes" id="UP000284250">
    <property type="component" value="Unassembled WGS sequence"/>
</dbReference>
<evidence type="ECO:0000259" key="2">
    <source>
        <dbReference type="Pfam" id="PF07411"/>
    </source>
</evidence>
<proteinExistence type="predicted"/>
<keyword evidence="4" id="KW-1185">Reference proteome</keyword>
<dbReference type="Gene3D" id="2.30.29.80">
    <property type="match status" value="1"/>
</dbReference>
<comment type="caution">
    <text evidence="3">The sequence shown here is derived from an EMBL/GenBank/DDBJ whole genome shotgun (WGS) entry which is preliminary data.</text>
</comment>
<dbReference type="InterPro" id="IPR036913">
    <property type="entry name" value="YegP-like_sf"/>
</dbReference>